<accession>A0ABS9MP26</accession>
<dbReference type="InterPro" id="IPR036520">
    <property type="entry name" value="UPF0759_sf"/>
</dbReference>
<name>A0ABS9MP26_9BURK</name>
<protein>
    <submittedName>
        <fullName evidence="1">DUF72 domain-containing protein</fullName>
    </submittedName>
</protein>
<dbReference type="PANTHER" id="PTHR30348">
    <property type="entry name" value="UNCHARACTERIZED PROTEIN YECE"/>
    <property type="match status" value="1"/>
</dbReference>
<keyword evidence="2" id="KW-1185">Reference proteome</keyword>
<gene>
    <name evidence="1" type="ORF">MAF45_02720</name>
</gene>
<dbReference type="PANTHER" id="PTHR30348:SF4">
    <property type="entry name" value="DUF72 DOMAIN-CONTAINING PROTEIN"/>
    <property type="match status" value="1"/>
</dbReference>
<comment type="caution">
    <text evidence="1">The sequence shown here is derived from an EMBL/GenBank/DDBJ whole genome shotgun (WGS) entry which is preliminary data.</text>
</comment>
<reference evidence="1 2" key="1">
    <citation type="submission" date="2022-02" db="EMBL/GenBank/DDBJ databases">
        <title>Mesosutterella porci, a novel member of the family Sutterellaceae from pig feces.</title>
        <authorList>
            <person name="Wylensek D."/>
            <person name="Clavel T."/>
        </authorList>
    </citation>
    <scope>NUCLEOTIDE SEQUENCE [LARGE SCALE GENOMIC DNA]</scope>
    <source>
        <strain evidence="2">oilRF-744-wt-GAM-9</strain>
    </source>
</reference>
<dbReference type="InterPro" id="IPR002763">
    <property type="entry name" value="DUF72"/>
</dbReference>
<dbReference type="RefSeq" id="WP_237978015.1">
    <property type="nucleotide sequence ID" value="NZ_JAKNCT010000002.1"/>
</dbReference>
<dbReference type="SUPFAM" id="SSF117396">
    <property type="entry name" value="TM1631-like"/>
    <property type="match status" value="1"/>
</dbReference>
<dbReference type="Gene3D" id="3.20.20.410">
    <property type="entry name" value="Protein of unknown function UPF0759"/>
    <property type="match status" value="1"/>
</dbReference>
<proteinExistence type="predicted"/>
<evidence type="ECO:0000313" key="2">
    <source>
        <dbReference type="Proteomes" id="UP001297600"/>
    </source>
</evidence>
<dbReference type="Proteomes" id="UP001297600">
    <property type="component" value="Unassembled WGS sequence"/>
</dbReference>
<dbReference type="Pfam" id="PF01904">
    <property type="entry name" value="DUF72"/>
    <property type="match status" value="1"/>
</dbReference>
<dbReference type="EMBL" id="JAKNCT010000002">
    <property type="protein sequence ID" value="MCG5030366.1"/>
    <property type="molecule type" value="Genomic_DNA"/>
</dbReference>
<evidence type="ECO:0000313" key="1">
    <source>
        <dbReference type="EMBL" id="MCG5030366.1"/>
    </source>
</evidence>
<organism evidence="1 2">
    <name type="scientific">Mesosutterella porci</name>
    <dbReference type="NCBI Taxonomy" id="2915351"/>
    <lineage>
        <taxon>Bacteria</taxon>
        <taxon>Pseudomonadati</taxon>
        <taxon>Pseudomonadota</taxon>
        <taxon>Betaproteobacteria</taxon>
        <taxon>Burkholderiales</taxon>
        <taxon>Sutterellaceae</taxon>
        <taxon>Mesosutterella</taxon>
    </lineage>
</organism>
<sequence>MAGFDLFEEEQDAVPIAPEPPSESMRRAARIIPRSVHLGSSSWAFPGWKGIVWSRFSSTRNLAQEGLRAYSANPILTTAGVDRAYYRPLPMLQYARFAGQVPDNFRFLVKAPAAVTDCMKRGAGGRPLGENPFYLNDRKAAEEFVLPVLEGLGGKAGPLVFEFSALPRGWLRDPQDRVRQIERLGEFLSRLPPISERSPDAFYAVEIRTPAIYTPRFLNVLRESGARLVIGLHPSMPDIARQTNALFALDRVGESGTPAGLKGPLVVRWSLALGDRFDDARQRFEPFSSIQRPDPVTREGIVSLILSALRGRQSSFVVANNKAEGCAPLSMFSLAERLAERISEERDRQGGAAG</sequence>